<comment type="subunit">
    <text evidence="2">Homodimer.</text>
</comment>
<keyword evidence="2" id="KW-0486">Methionine biosynthesis</keyword>
<keyword evidence="2" id="KW-0963">Cytoplasm</keyword>
<feature type="region of interest" description="Disordered" evidence="4">
    <location>
        <begin position="1"/>
        <end position="29"/>
    </location>
</feature>
<dbReference type="InterPro" id="IPR000073">
    <property type="entry name" value="AB_hydrolase_1"/>
</dbReference>
<dbReference type="Pfam" id="PF00561">
    <property type="entry name" value="Abhydrolase_1"/>
    <property type="match status" value="1"/>
</dbReference>
<keyword evidence="7" id="KW-1185">Reference proteome</keyword>
<keyword evidence="2" id="KW-0028">Amino-acid biosynthesis</keyword>
<feature type="binding site" evidence="2">
    <location>
        <position position="359"/>
    </location>
    <ligand>
        <name>substrate</name>
    </ligand>
</feature>
<dbReference type="NCBIfam" id="NF001209">
    <property type="entry name" value="PRK00175.1"/>
    <property type="match status" value="1"/>
</dbReference>
<keyword evidence="1 2" id="KW-0808">Transferase</keyword>
<dbReference type="InterPro" id="IPR029058">
    <property type="entry name" value="AB_hydrolase_fold"/>
</dbReference>
<dbReference type="Proteomes" id="UP000295281">
    <property type="component" value="Unassembled WGS sequence"/>
</dbReference>
<dbReference type="UniPathway" id="UPA00051">
    <property type="reaction ID" value="UER00074"/>
</dbReference>
<comment type="pathway">
    <text evidence="2">Amino-acid biosynthesis; L-methionine biosynthesis via de novo pathway; O-acetyl-L-homoserine from L-homoserine: step 1/1.</text>
</comment>
<feature type="active site" evidence="2 3">
    <location>
        <position position="328"/>
    </location>
</feature>
<dbReference type="PIRSF" id="PIRSF000443">
    <property type="entry name" value="Homoser_Ac_trans"/>
    <property type="match status" value="1"/>
</dbReference>
<dbReference type="OrthoDB" id="9800754at2"/>
<comment type="function">
    <text evidence="2">Transfers an acetyl group from acetyl-CoA to L-homoserine, forming acetyl-L-homoserine.</text>
</comment>
<dbReference type="GO" id="GO:0005737">
    <property type="term" value="C:cytoplasm"/>
    <property type="evidence" value="ECO:0007669"/>
    <property type="project" value="UniProtKB-SubCell"/>
</dbReference>
<dbReference type="RefSeq" id="WP_133741189.1">
    <property type="nucleotide sequence ID" value="NZ_SNYN01000005.1"/>
</dbReference>
<evidence type="ECO:0000256" key="2">
    <source>
        <dbReference type="HAMAP-Rule" id="MF_00296"/>
    </source>
</evidence>
<evidence type="ECO:0000256" key="4">
    <source>
        <dbReference type="SAM" id="MobiDB-lite"/>
    </source>
</evidence>
<evidence type="ECO:0000259" key="5">
    <source>
        <dbReference type="Pfam" id="PF00561"/>
    </source>
</evidence>
<reference evidence="6 7" key="1">
    <citation type="submission" date="2019-03" db="EMBL/GenBank/DDBJ databases">
        <title>Genomic Encyclopedia of Type Strains, Phase IV (KMG-IV): sequencing the most valuable type-strain genomes for metagenomic binning, comparative biology and taxonomic classification.</title>
        <authorList>
            <person name="Goeker M."/>
        </authorList>
    </citation>
    <scope>NUCLEOTIDE SEQUENCE [LARGE SCALE GENOMIC DNA]</scope>
    <source>
        <strain evidence="6 7">DSM 46770</strain>
    </source>
</reference>
<dbReference type="InterPro" id="IPR008220">
    <property type="entry name" value="HAT_MetX-like"/>
</dbReference>
<evidence type="ECO:0000256" key="1">
    <source>
        <dbReference type="ARBA" id="ARBA00022679"/>
    </source>
</evidence>
<feature type="active site" evidence="2 3">
    <location>
        <position position="358"/>
    </location>
</feature>
<comment type="subcellular location">
    <subcellularLocation>
        <location evidence="2">Cytoplasm</location>
    </subcellularLocation>
</comment>
<evidence type="ECO:0000313" key="7">
    <source>
        <dbReference type="Proteomes" id="UP000295281"/>
    </source>
</evidence>
<evidence type="ECO:0000256" key="3">
    <source>
        <dbReference type="PIRSR" id="PIRSR000443-1"/>
    </source>
</evidence>
<feature type="domain" description="AB hydrolase-1" evidence="5">
    <location>
        <begin position="59"/>
        <end position="363"/>
    </location>
</feature>
<name>A0A4R6V361_9ACTN</name>
<dbReference type="SUPFAM" id="SSF53474">
    <property type="entry name" value="alpha/beta-Hydrolases"/>
    <property type="match status" value="1"/>
</dbReference>
<dbReference type="PANTHER" id="PTHR32268">
    <property type="entry name" value="HOMOSERINE O-ACETYLTRANSFERASE"/>
    <property type="match status" value="1"/>
</dbReference>
<dbReference type="Gene3D" id="3.40.50.1820">
    <property type="entry name" value="alpha/beta hydrolase"/>
    <property type="match status" value="1"/>
</dbReference>
<comment type="caution">
    <text evidence="2">Lacks conserved residue(s) required for the propagation of feature annotation.</text>
</comment>
<protein>
    <recommendedName>
        <fullName evidence="2">Homoserine O-acetyltransferase</fullName>
        <shortName evidence="2">HAT</shortName>
        <ecNumber evidence="2">2.3.1.31</ecNumber>
    </recommendedName>
    <alternativeName>
        <fullName evidence="2">Homoserine transacetylase</fullName>
        <shortName evidence="2">HTA</shortName>
    </alternativeName>
</protein>
<organism evidence="6 7">
    <name type="scientific">Actinorugispora endophytica</name>
    <dbReference type="NCBI Taxonomy" id="1605990"/>
    <lineage>
        <taxon>Bacteria</taxon>
        <taxon>Bacillati</taxon>
        <taxon>Actinomycetota</taxon>
        <taxon>Actinomycetes</taxon>
        <taxon>Streptosporangiales</taxon>
        <taxon>Nocardiopsidaceae</taxon>
        <taxon>Actinorugispora</taxon>
    </lineage>
</organism>
<dbReference type="EMBL" id="SNYN01000005">
    <property type="protein sequence ID" value="TDQ53093.1"/>
    <property type="molecule type" value="Genomic_DNA"/>
</dbReference>
<comment type="similarity">
    <text evidence="2">Belongs to the AB hydrolase superfamily. MetX family.</text>
</comment>
<gene>
    <name evidence="2" type="primary">metXA</name>
    <name evidence="6" type="ORF">EV190_105215</name>
</gene>
<comment type="catalytic activity">
    <reaction evidence="2">
        <text>L-homoserine + acetyl-CoA = O-acetyl-L-homoserine + CoA</text>
        <dbReference type="Rhea" id="RHEA:13701"/>
        <dbReference type="ChEBI" id="CHEBI:57287"/>
        <dbReference type="ChEBI" id="CHEBI:57288"/>
        <dbReference type="ChEBI" id="CHEBI:57476"/>
        <dbReference type="ChEBI" id="CHEBI:57716"/>
        <dbReference type="EC" id="2.3.1.31"/>
    </reaction>
</comment>
<comment type="caution">
    <text evidence="6">The sequence shown here is derived from an EMBL/GenBank/DDBJ whole genome shotgun (WGS) entry which is preliminary data.</text>
</comment>
<dbReference type="NCBIfam" id="TIGR01392">
    <property type="entry name" value="homoserO_Ac_trn"/>
    <property type="match status" value="1"/>
</dbReference>
<dbReference type="GO" id="GO:0009092">
    <property type="term" value="P:homoserine metabolic process"/>
    <property type="evidence" value="ECO:0007669"/>
    <property type="project" value="TreeGrafter"/>
</dbReference>
<dbReference type="EC" id="2.3.1.31" evidence="2"/>
<keyword evidence="2" id="KW-0012">Acyltransferase</keyword>
<dbReference type="PANTHER" id="PTHR32268:SF11">
    <property type="entry name" value="HOMOSERINE O-ACETYLTRANSFERASE"/>
    <property type="match status" value="1"/>
</dbReference>
<dbReference type="AlphaFoldDB" id="A0A4R6V361"/>
<accession>A0A4R6V361</accession>
<feature type="binding site" evidence="2">
    <location>
        <position position="235"/>
    </location>
    <ligand>
        <name>substrate</name>
    </ligand>
</feature>
<evidence type="ECO:0000313" key="6">
    <source>
        <dbReference type="EMBL" id="TDQ53093.1"/>
    </source>
</evidence>
<dbReference type="GO" id="GO:0004414">
    <property type="term" value="F:homoserine O-acetyltransferase activity"/>
    <property type="evidence" value="ECO:0007669"/>
    <property type="project" value="UniProtKB-UniRule"/>
</dbReference>
<sequence length="378" mass="39312">MTDGAAVPPPAAGAWREGDPPGNRRWTGAGPLRLESGAELPDVRLAYETWGTLDADRSNAVLVLHALTGDSHVAGPEGPGHPSPGWWEGLVGPGLPLDTDRYFVVAPNVLGGCQGSTGPASTAPDGRPWGSRFPRITIRDTVAAELALADALGVAEWAAVVGGSMGGMRALEWAAGHPGRVARLLLLACPAASSARQIAWAAPQLHAVRSDPDWHGGDYHDRPGPGPVAGLGIARRIAHITYRGAGELDERFGRLAQDGEDPMGGGRFAVESYLDHHAAKLARRFDAGSYVLLTEAMNTHDVGRGRGGVPRALGRVAARTVVGGVGSDHLYPLARQEELAAGIPGADGLRLIDSAAGHDGFLVEIDQVAALVKELLAD</sequence>
<dbReference type="HAMAP" id="MF_00296">
    <property type="entry name" value="MetX_acyltransf"/>
    <property type="match status" value="1"/>
</dbReference>
<proteinExistence type="inferred from homology"/>
<dbReference type="GO" id="GO:0009086">
    <property type="term" value="P:methionine biosynthetic process"/>
    <property type="evidence" value="ECO:0007669"/>
    <property type="project" value="UniProtKB-UniRule"/>
</dbReference>
<feature type="active site" description="Nucleophile" evidence="2 3">
    <location>
        <position position="164"/>
    </location>
</feature>